<evidence type="ECO:0000313" key="2">
    <source>
        <dbReference type="Proteomes" id="UP000284375"/>
    </source>
</evidence>
<sequence length="330" mass="37748">MSQMAVTTRLQARREARARRCSLFRLPREIRNGIYKHILASRPWGRSNPWNPRGNMFPGDAFPLNANDATLLMCKKPAYIGLLQSCKRAHDEVARLLYNTVEMELLANCEPEKALLKLGFRHLKYIKHMTIGFHHRVRNITRREEVIVIDTLGAWRAAVILRFLQQAGVTLYTVTLKAPWHHKSCPRGGGGTTHTDCVNLQPLLSDPSVFSNVQSIIFPDYLAICPWRNLYPYPPERNRPLTEAQKAEITSRLCFEVEGAATPTVVERSSAPLRKGFFVIERPRALTESEDNTLPPACEGEWRNMLQEHLEKLRSHGISDYWSPLAQMAR</sequence>
<dbReference type="OrthoDB" id="2951834at2759"/>
<evidence type="ECO:0000313" key="1">
    <source>
        <dbReference type="EMBL" id="ROW01020.1"/>
    </source>
</evidence>
<name>A0A423WCH3_CYTCH</name>
<accession>A0A423WCH3</accession>
<comment type="caution">
    <text evidence="1">The sequence shown here is derived from an EMBL/GenBank/DDBJ whole genome shotgun (WGS) entry which is preliminary data.</text>
</comment>
<dbReference type="Proteomes" id="UP000284375">
    <property type="component" value="Unassembled WGS sequence"/>
</dbReference>
<reference evidence="1 2" key="1">
    <citation type="submission" date="2015-09" db="EMBL/GenBank/DDBJ databases">
        <title>Host preference determinants of Valsa canker pathogens revealed by comparative genomics.</title>
        <authorList>
            <person name="Yin Z."/>
            <person name="Huang L."/>
        </authorList>
    </citation>
    <scope>NUCLEOTIDE SEQUENCE [LARGE SCALE GENOMIC DNA]</scope>
    <source>
        <strain evidence="1 2">YSFL</strain>
    </source>
</reference>
<dbReference type="PANTHER" id="PTHR38790">
    <property type="entry name" value="2EXR DOMAIN-CONTAINING PROTEIN-RELATED"/>
    <property type="match status" value="1"/>
</dbReference>
<keyword evidence="2" id="KW-1185">Reference proteome</keyword>
<protein>
    <submittedName>
        <fullName evidence="1">Uncharacterized protein</fullName>
    </submittedName>
</protein>
<dbReference type="EMBL" id="LJZO01000007">
    <property type="protein sequence ID" value="ROW01020.1"/>
    <property type="molecule type" value="Genomic_DNA"/>
</dbReference>
<dbReference type="AlphaFoldDB" id="A0A423WCH3"/>
<gene>
    <name evidence="1" type="ORF">VSDG_02851</name>
</gene>
<proteinExistence type="predicted"/>
<organism evidence="1 2">
    <name type="scientific">Cytospora chrysosperma</name>
    <name type="common">Cytospora canker fungus</name>
    <name type="synonym">Sphaeria chrysosperma</name>
    <dbReference type="NCBI Taxonomy" id="252740"/>
    <lineage>
        <taxon>Eukaryota</taxon>
        <taxon>Fungi</taxon>
        <taxon>Dikarya</taxon>
        <taxon>Ascomycota</taxon>
        <taxon>Pezizomycotina</taxon>
        <taxon>Sordariomycetes</taxon>
        <taxon>Sordariomycetidae</taxon>
        <taxon>Diaporthales</taxon>
        <taxon>Cytosporaceae</taxon>
        <taxon>Cytospora</taxon>
    </lineage>
</organism>